<dbReference type="PANTHER" id="PTHR46401">
    <property type="entry name" value="GLYCOSYLTRANSFERASE WBBK-RELATED"/>
    <property type="match status" value="1"/>
</dbReference>
<dbReference type="InterPro" id="IPR028098">
    <property type="entry name" value="Glyco_trans_4-like_N"/>
</dbReference>
<dbReference type="GO" id="GO:0009103">
    <property type="term" value="P:lipopolysaccharide biosynthetic process"/>
    <property type="evidence" value="ECO:0007669"/>
    <property type="project" value="TreeGrafter"/>
</dbReference>
<dbReference type="AlphaFoldDB" id="A0A3R9KPM3"/>
<dbReference type="Proteomes" id="UP000267081">
    <property type="component" value="Unassembled WGS sequence"/>
</dbReference>
<keyword evidence="1" id="KW-0328">Glycosyltransferase</keyword>
<dbReference type="PANTHER" id="PTHR46401:SF2">
    <property type="entry name" value="GLYCOSYLTRANSFERASE WBBK-RELATED"/>
    <property type="match status" value="1"/>
</dbReference>
<keyword evidence="5" id="KW-1185">Reference proteome</keyword>
<feature type="domain" description="Glycosyltransferase subfamily 4-like N-terminal" evidence="3">
    <location>
        <begin position="16"/>
        <end position="171"/>
    </location>
</feature>
<evidence type="ECO:0000256" key="2">
    <source>
        <dbReference type="ARBA" id="ARBA00022679"/>
    </source>
</evidence>
<evidence type="ECO:0000313" key="5">
    <source>
        <dbReference type="Proteomes" id="UP000267081"/>
    </source>
</evidence>
<evidence type="ECO:0000259" key="3">
    <source>
        <dbReference type="Pfam" id="PF13439"/>
    </source>
</evidence>
<reference evidence="4 5" key="1">
    <citation type="submission" date="2018-12" db="EMBL/GenBank/DDBJ databases">
        <title>Amycolatopsis eburnea sp. nov. actinomycete associate with arbuscular mycorrhiza fungal spore.</title>
        <authorList>
            <person name="Lumyong S."/>
            <person name="Chaiya L."/>
        </authorList>
    </citation>
    <scope>NUCLEOTIDE SEQUENCE [LARGE SCALE GENOMIC DNA]</scope>
    <source>
        <strain evidence="4 5">GLM-1</strain>
    </source>
</reference>
<dbReference type="EMBL" id="RSEC01000032">
    <property type="protein sequence ID" value="RSD21895.1"/>
    <property type="molecule type" value="Genomic_DNA"/>
</dbReference>
<organism evidence="4 5">
    <name type="scientific">Amycolatopsis eburnea</name>
    <dbReference type="NCBI Taxonomy" id="2267691"/>
    <lineage>
        <taxon>Bacteria</taxon>
        <taxon>Bacillati</taxon>
        <taxon>Actinomycetota</taxon>
        <taxon>Actinomycetes</taxon>
        <taxon>Pseudonocardiales</taxon>
        <taxon>Pseudonocardiaceae</taxon>
        <taxon>Amycolatopsis</taxon>
    </lineage>
</organism>
<accession>A0A3R9KPM3</accession>
<dbReference type="GO" id="GO:0016757">
    <property type="term" value="F:glycosyltransferase activity"/>
    <property type="evidence" value="ECO:0007669"/>
    <property type="project" value="UniProtKB-KW"/>
</dbReference>
<proteinExistence type="predicted"/>
<dbReference type="SUPFAM" id="SSF53756">
    <property type="entry name" value="UDP-Glycosyltransferase/glycogen phosphorylase"/>
    <property type="match status" value="1"/>
</dbReference>
<dbReference type="CDD" id="cd03809">
    <property type="entry name" value="GT4_MtfB-like"/>
    <property type="match status" value="1"/>
</dbReference>
<gene>
    <name evidence="4" type="ORF">EIY87_08695</name>
</gene>
<dbReference type="OrthoDB" id="9801609at2"/>
<comment type="caution">
    <text evidence="4">The sequence shown here is derived from an EMBL/GenBank/DDBJ whole genome shotgun (WGS) entry which is preliminary data.</text>
</comment>
<name>A0A3R9KPM3_9PSEU</name>
<dbReference type="RefSeq" id="WP_125307146.1">
    <property type="nucleotide sequence ID" value="NZ_RSEC01000032.1"/>
</dbReference>
<dbReference type="Pfam" id="PF13439">
    <property type="entry name" value="Glyco_transf_4"/>
    <property type="match status" value="1"/>
</dbReference>
<evidence type="ECO:0000313" key="4">
    <source>
        <dbReference type="EMBL" id="RSD21895.1"/>
    </source>
</evidence>
<keyword evidence="2 4" id="KW-0808">Transferase</keyword>
<evidence type="ECO:0000256" key="1">
    <source>
        <dbReference type="ARBA" id="ARBA00022676"/>
    </source>
</evidence>
<dbReference type="Gene3D" id="3.40.50.2000">
    <property type="entry name" value="Glycogen Phosphorylase B"/>
    <property type="match status" value="2"/>
</dbReference>
<sequence length="358" mass="37510">MPRLVVLAEQLLAPVPGGTGRYTAELLPALAKTAPPGWTVSSVCARHADVTAARLDGVEGPRVLRIPPRALVAAWQLGLRWWPGGDAVHAPTPFAPPRAPAGKTLSVTVHDTVPWTHPETLTSRGVSWHRSMIARAAKRASGLVVPTRAVADELAVLIDLDVPVRVVPHGVRVPTGEADLELPAQYVLAVGTIEPRKGIDVLIDAVAALEGTMLVLAGQPGWGGIDPVELARERGLPAERLRVLGKVSDAELATALRHASVLAVPSLAEGFGLGLLEAMAAGVPVVHTDVPALVEVAGGAGVTVPRGDATALAAALREVLGSPSRAAELVRSGRDRAKTFTWRRAAEAVWAIHRRPHD</sequence>
<protein>
    <submittedName>
        <fullName evidence="4">Glycosyltransferase family 1 protein</fullName>
    </submittedName>
</protein>
<dbReference type="Pfam" id="PF13692">
    <property type="entry name" value="Glyco_trans_1_4"/>
    <property type="match status" value="1"/>
</dbReference>